<evidence type="ECO:0000256" key="1">
    <source>
        <dbReference type="SAM" id="Phobius"/>
    </source>
</evidence>
<dbReference type="OrthoDB" id="2242134at2"/>
<keyword evidence="1" id="KW-1133">Transmembrane helix</keyword>
<name>A0A429ZW82_9ENTE</name>
<evidence type="ECO:0000313" key="2">
    <source>
        <dbReference type="EMBL" id="RST98021.1"/>
    </source>
</evidence>
<comment type="caution">
    <text evidence="2">The sequence shown here is derived from an EMBL/GenBank/DDBJ whole genome shotgun (WGS) entry which is preliminary data.</text>
</comment>
<sequence>MVEEVVEEVVEEEKKKKKRWLLLLLFLLALVLGGGYYLWSHSSSQPLIAGDYLPNIKDAKKMSDQEIKAIEQQAVDASKFNMVIKPQAIFENSQAEGSLYIQNPATNAYPIDVVIHLDETQEQVYASGGMAPGFEINGAKLEKELAPGSYPATATFNIYDESSQEKRGQVQAGLTLEVNS</sequence>
<keyword evidence="3" id="KW-1185">Reference proteome</keyword>
<dbReference type="Proteomes" id="UP000287239">
    <property type="component" value="Unassembled WGS sequence"/>
</dbReference>
<reference evidence="2 3" key="1">
    <citation type="submission" date="2017-05" db="EMBL/GenBank/DDBJ databases">
        <title>Vagococcus spp. assemblies.</title>
        <authorList>
            <person name="Gulvik C.A."/>
        </authorList>
    </citation>
    <scope>NUCLEOTIDE SEQUENCE [LARGE SCALE GENOMIC DNA]</scope>
    <source>
        <strain evidence="2 3">NCFB 2777</strain>
    </source>
</reference>
<protein>
    <submittedName>
        <fullName evidence="2">Uncharacterized protein</fullName>
    </submittedName>
</protein>
<evidence type="ECO:0000313" key="3">
    <source>
        <dbReference type="Proteomes" id="UP000287239"/>
    </source>
</evidence>
<feature type="transmembrane region" description="Helical" evidence="1">
    <location>
        <begin position="20"/>
        <end position="39"/>
    </location>
</feature>
<keyword evidence="1" id="KW-0812">Transmembrane</keyword>
<organism evidence="2 3">
    <name type="scientific">Vagococcus salmoninarum</name>
    <dbReference type="NCBI Taxonomy" id="2739"/>
    <lineage>
        <taxon>Bacteria</taxon>
        <taxon>Bacillati</taxon>
        <taxon>Bacillota</taxon>
        <taxon>Bacilli</taxon>
        <taxon>Lactobacillales</taxon>
        <taxon>Enterococcaceae</taxon>
        <taxon>Vagococcus</taxon>
    </lineage>
</organism>
<keyword evidence="1" id="KW-0472">Membrane</keyword>
<accession>A0A429ZW82</accession>
<dbReference type="EMBL" id="NGJU01000001">
    <property type="protein sequence ID" value="RST98021.1"/>
    <property type="molecule type" value="Genomic_DNA"/>
</dbReference>
<dbReference type="AlphaFoldDB" id="A0A429ZW82"/>
<gene>
    <name evidence="2" type="ORF">CBF35_00785</name>
</gene>
<proteinExistence type="predicted"/>